<evidence type="ECO:0008006" key="6">
    <source>
        <dbReference type="Google" id="ProtNLM"/>
    </source>
</evidence>
<evidence type="ECO:0000256" key="1">
    <source>
        <dbReference type="ARBA" id="ARBA00006484"/>
    </source>
</evidence>
<keyword evidence="5" id="KW-1185">Reference proteome</keyword>
<keyword evidence="3" id="KW-0560">Oxidoreductase</keyword>
<dbReference type="Pfam" id="PF13561">
    <property type="entry name" value="adh_short_C2"/>
    <property type="match status" value="1"/>
</dbReference>
<keyword evidence="2" id="KW-0521">NADP</keyword>
<evidence type="ECO:0000256" key="3">
    <source>
        <dbReference type="ARBA" id="ARBA00023002"/>
    </source>
</evidence>
<dbReference type="GO" id="GO:0016491">
    <property type="term" value="F:oxidoreductase activity"/>
    <property type="evidence" value="ECO:0007669"/>
    <property type="project" value="UniProtKB-KW"/>
</dbReference>
<sequence length="131" mass="14104">MAHGATNPVKQLVRFPQLFLEWFYPDLVIASNLVNHLTSALALKLGPHHITVNAILPGLFPSKMTAFGIRKTGEEAFNASQPTGRFGRPEDIAGLALFLASPASAHITGTHTLLDGGARYRRHAIAPATKL</sequence>
<reference evidence="4" key="1">
    <citation type="submission" date="2022-07" db="EMBL/GenBank/DDBJ databases">
        <title>Genome Sequence of Leucocoprinus birnbaumii.</title>
        <authorList>
            <person name="Buettner E."/>
        </authorList>
    </citation>
    <scope>NUCLEOTIDE SEQUENCE</scope>
    <source>
        <strain evidence="4">VT141</strain>
    </source>
</reference>
<dbReference type="Gene3D" id="3.40.50.720">
    <property type="entry name" value="NAD(P)-binding Rossmann-like Domain"/>
    <property type="match status" value="1"/>
</dbReference>
<accession>A0AAD5VRG7</accession>
<evidence type="ECO:0000313" key="5">
    <source>
        <dbReference type="Proteomes" id="UP001213000"/>
    </source>
</evidence>
<dbReference type="PRINTS" id="PR00081">
    <property type="entry name" value="GDHRDH"/>
</dbReference>
<name>A0AAD5VRG7_9AGAR</name>
<dbReference type="AlphaFoldDB" id="A0AAD5VRG7"/>
<gene>
    <name evidence="4" type="ORF">NP233_g8089</name>
</gene>
<dbReference type="InterPro" id="IPR036291">
    <property type="entry name" value="NAD(P)-bd_dom_sf"/>
</dbReference>
<dbReference type="PANTHER" id="PTHR43618:SF8">
    <property type="entry name" value="7ALPHA-HYDROXYSTEROID DEHYDROGENASE"/>
    <property type="match status" value="1"/>
</dbReference>
<dbReference type="EMBL" id="JANIEX010000634">
    <property type="protein sequence ID" value="KAJ3564748.1"/>
    <property type="molecule type" value="Genomic_DNA"/>
</dbReference>
<comment type="caution">
    <text evidence="4">The sequence shown here is derived from an EMBL/GenBank/DDBJ whole genome shotgun (WGS) entry which is preliminary data.</text>
</comment>
<dbReference type="SUPFAM" id="SSF51735">
    <property type="entry name" value="NAD(P)-binding Rossmann-fold domains"/>
    <property type="match status" value="1"/>
</dbReference>
<organism evidence="4 5">
    <name type="scientific">Leucocoprinus birnbaumii</name>
    <dbReference type="NCBI Taxonomy" id="56174"/>
    <lineage>
        <taxon>Eukaryota</taxon>
        <taxon>Fungi</taxon>
        <taxon>Dikarya</taxon>
        <taxon>Basidiomycota</taxon>
        <taxon>Agaricomycotina</taxon>
        <taxon>Agaricomycetes</taxon>
        <taxon>Agaricomycetidae</taxon>
        <taxon>Agaricales</taxon>
        <taxon>Agaricineae</taxon>
        <taxon>Agaricaceae</taxon>
        <taxon>Leucocoprinus</taxon>
    </lineage>
</organism>
<evidence type="ECO:0000313" key="4">
    <source>
        <dbReference type="EMBL" id="KAJ3564748.1"/>
    </source>
</evidence>
<comment type="similarity">
    <text evidence="1">Belongs to the short-chain dehydrogenases/reductases (SDR) family.</text>
</comment>
<proteinExistence type="inferred from homology"/>
<dbReference type="InterPro" id="IPR052178">
    <property type="entry name" value="Sec_Metab_Biosynth_SDR"/>
</dbReference>
<evidence type="ECO:0000256" key="2">
    <source>
        <dbReference type="ARBA" id="ARBA00022857"/>
    </source>
</evidence>
<dbReference type="PANTHER" id="PTHR43618">
    <property type="entry name" value="7-ALPHA-HYDROXYSTEROID DEHYDROGENASE"/>
    <property type="match status" value="1"/>
</dbReference>
<dbReference type="InterPro" id="IPR002347">
    <property type="entry name" value="SDR_fam"/>
</dbReference>
<protein>
    <recommendedName>
        <fullName evidence="6">SDR family oxidoreductase</fullName>
    </recommendedName>
</protein>
<dbReference type="Proteomes" id="UP001213000">
    <property type="component" value="Unassembled WGS sequence"/>
</dbReference>